<dbReference type="Gene3D" id="3.90.1560.10">
    <property type="entry name" value="ComB-like"/>
    <property type="match status" value="1"/>
</dbReference>
<dbReference type="Proteomes" id="UP000271678">
    <property type="component" value="Unassembled WGS sequence"/>
</dbReference>
<name>A0A3M9MB20_9MICO</name>
<keyword evidence="3" id="KW-1185">Reference proteome</keyword>
<gene>
    <name evidence="2" type="ORF">EFY87_08015</name>
</gene>
<comment type="caution">
    <text evidence="2">The sequence shown here is derived from an EMBL/GenBank/DDBJ whole genome shotgun (WGS) entry which is preliminary data.</text>
</comment>
<organism evidence="2 3">
    <name type="scientific">Flexivirga caeni</name>
    <dbReference type="NCBI Taxonomy" id="2294115"/>
    <lineage>
        <taxon>Bacteria</taxon>
        <taxon>Bacillati</taxon>
        <taxon>Actinomycetota</taxon>
        <taxon>Actinomycetes</taxon>
        <taxon>Micrococcales</taxon>
        <taxon>Dermacoccaceae</taxon>
        <taxon>Flexivirga</taxon>
    </lineage>
</organism>
<evidence type="ECO:0000313" key="3">
    <source>
        <dbReference type="Proteomes" id="UP000271678"/>
    </source>
</evidence>
<dbReference type="GO" id="GO:0050532">
    <property type="term" value="F:2-phosphosulfolactate phosphatase activity"/>
    <property type="evidence" value="ECO:0007669"/>
    <property type="project" value="InterPro"/>
</dbReference>
<dbReference type="AlphaFoldDB" id="A0A3M9MB20"/>
<proteinExistence type="predicted"/>
<sequence length="107" mass="11034">MLRAVEAGRSVAVIAAGERWSFDDSLRPALEDQFGAGAVLSALVAHGVWTAMASAGTSASPLRTMPPPSCRSSSTVPSCLRTDASVRTPSALRTVSREGVGVQIPIP</sequence>
<dbReference type="SUPFAM" id="SSF142823">
    <property type="entry name" value="ComB-like"/>
    <property type="match status" value="1"/>
</dbReference>
<dbReference type="EMBL" id="RJJQ01000007">
    <property type="protein sequence ID" value="RNI22761.1"/>
    <property type="molecule type" value="Genomic_DNA"/>
</dbReference>
<dbReference type="GO" id="GO:0000287">
    <property type="term" value="F:magnesium ion binding"/>
    <property type="evidence" value="ECO:0007669"/>
    <property type="project" value="InterPro"/>
</dbReference>
<accession>A0A3M9MB20</accession>
<protein>
    <submittedName>
        <fullName evidence="2">Uncharacterized protein</fullName>
    </submittedName>
</protein>
<evidence type="ECO:0000256" key="1">
    <source>
        <dbReference type="SAM" id="MobiDB-lite"/>
    </source>
</evidence>
<reference evidence="2 3" key="1">
    <citation type="submission" date="2018-11" db="EMBL/GenBank/DDBJ databases">
        <title>Draft genome of Simplicispira Flexivirga sp. BO-16.</title>
        <authorList>
            <person name="Im W.T."/>
        </authorList>
    </citation>
    <scope>NUCLEOTIDE SEQUENCE [LARGE SCALE GENOMIC DNA]</scope>
    <source>
        <strain evidence="2 3">BO-16</strain>
    </source>
</reference>
<dbReference type="InterPro" id="IPR036702">
    <property type="entry name" value="ComB-like_sf"/>
</dbReference>
<feature type="region of interest" description="Disordered" evidence="1">
    <location>
        <begin position="57"/>
        <end position="78"/>
    </location>
</feature>
<evidence type="ECO:0000313" key="2">
    <source>
        <dbReference type="EMBL" id="RNI22761.1"/>
    </source>
</evidence>